<protein>
    <recommendedName>
        <fullName evidence="2">histidine kinase</fullName>
        <ecNumber evidence="2">2.7.13.3</ecNumber>
    </recommendedName>
</protein>
<feature type="transmembrane region" description="Helical" evidence="9">
    <location>
        <begin position="35"/>
        <end position="54"/>
    </location>
</feature>
<feature type="transmembrane region" description="Helical" evidence="9">
    <location>
        <begin position="137"/>
        <end position="161"/>
    </location>
</feature>
<keyword evidence="12" id="KW-1185">Reference proteome</keyword>
<keyword evidence="9" id="KW-0472">Membrane</keyword>
<gene>
    <name evidence="11" type="ORF">D9V41_09985</name>
</gene>
<dbReference type="Gene3D" id="1.20.5.1930">
    <property type="match status" value="1"/>
</dbReference>
<dbReference type="GO" id="GO:0046983">
    <property type="term" value="F:protein dimerization activity"/>
    <property type="evidence" value="ECO:0007669"/>
    <property type="project" value="InterPro"/>
</dbReference>
<keyword evidence="9" id="KW-1133">Transmembrane helix</keyword>
<evidence type="ECO:0000259" key="10">
    <source>
        <dbReference type="Pfam" id="PF07730"/>
    </source>
</evidence>
<organism evidence="11 12">
    <name type="scientific">Aeromicrobium phragmitis</name>
    <dbReference type="NCBI Taxonomy" id="2478914"/>
    <lineage>
        <taxon>Bacteria</taxon>
        <taxon>Bacillati</taxon>
        <taxon>Actinomycetota</taxon>
        <taxon>Actinomycetes</taxon>
        <taxon>Propionibacteriales</taxon>
        <taxon>Nocardioidaceae</taxon>
        <taxon>Aeromicrobium</taxon>
    </lineage>
</organism>
<evidence type="ECO:0000256" key="3">
    <source>
        <dbReference type="ARBA" id="ARBA00022553"/>
    </source>
</evidence>
<dbReference type="OrthoDB" id="227596at2"/>
<evidence type="ECO:0000313" key="12">
    <source>
        <dbReference type="Proteomes" id="UP000282515"/>
    </source>
</evidence>
<dbReference type="Gene3D" id="3.30.565.10">
    <property type="entry name" value="Histidine kinase-like ATPase, C-terminal domain"/>
    <property type="match status" value="1"/>
</dbReference>
<evidence type="ECO:0000256" key="1">
    <source>
        <dbReference type="ARBA" id="ARBA00000085"/>
    </source>
</evidence>
<dbReference type="RefSeq" id="WP_121794414.1">
    <property type="nucleotide sequence ID" value="NZ_RDBF01000006.1"/>
</dbReference>
<evidence type="ECO:0000313" key="11">
    <source>
        <dbReference type="EMBL" id="RLV55777.1"/>
    </source>
</evidence>
<dbReference type="PANTHER" id="PTHR24421">
    <property type="entry name" value="NITRATE/NITRITE SENSOR PROTEIN NARX-RELATED"/>
    <property type="match status" value="1"/>
</dbReference>
<evidence type="ECO:0000256" key="7">
    <source>
        <dbReference type="ARBA" id="ARBA00022840"/>
    </source>
</evidence>
<evidence type="ECO:0000256" key="2">
    <source>
        <dbReference type="ARBA" id="ARBA00012438"/>
    </source>
</evidence>
<dbReference type="InterPro" id="IPR011712">
    <property type="entry name" value="Sig_transdc_His_kin_sub3_dim/P"/>
</dbReference>
<dbReference type="CDD" id="cd16917">
    <property type="entry name" value="HATPase_UhpB-NarQ-NarX-like"/>
    <property type="match status" value="1"/>
</dbReference>
<evidence type="ECO:0000256" key="6">
    <source>
        <dbReference type="ARBA" id="ARBA00022777"/>
    </source>
</evidence>
<name>A0A3L8PK89_9ACTN</name>
<dbReference type="GO" id="GO:0005524">
    <property type="term" value="F:ATP binding"/>
    <property type="evidence" value="ECO:0007669"/>
    <property type="project" value="UniProtKB-KW"/>
</dbReference>
<dbReference type="Proteomes" id="UP000282515">
    <property type="component" value="Unassembled WGS sequence"/>
</dbReference>
<keyword evidence="8" id="KW-0902">Two-component regulatory system</keyword>
<dbReference type="PANTHER" id="PTHR24421:SF10">
    <property type="entry name" value="NITRATE_NITRITE SENSOR PROTEIN NARQ"/>
    <property type="match status" value="1"/>
</dbReference>
<feature type="transmembrane region" description="Helical" evidence="9">
    <location>
        <begin position="12"/>
        <end position="29"/>
    </location>
</feature>
<evidence type="ECO:0000256" key="4">
    <source>
        <dbReference type="ARBA" id="ARBA00022679"/>
    </source>
</evidence>
<comment type="catalytic activity">
    <reaction evidence="1">
        <text>ATP + protein L-histidine = ADP + protein N-phospho-L-histidine.</text>
        <dbReference type="EC" id="2.7.13.3"/>
    </reaction>
</comment>
<keyword evidence="4" id="KW-0808">Transferase</keyword>
<feature type="transmembrane region" description="Helical" evidence="9">
    <location>
        <begin position="111"/>
        <end position="131"/>
    </location>
</feature>
<evidence type="ECO:0000256" key="9">
    <source>
        <dbReference type="SAM" id="Phobius"/>
    </source>
</evidence>
<dbReference type="AlphaFoldDB" id="A0A3L8PK89"/>
<dbReference type="Pfam" id="PF07730">
    <property type="entry name" value="HisKA_3"/>
    <property type="match status" value="1"/>
</dbReference>
<dbReference type="EC" id="2.7.13.3" evidence="2"/>
<reference evidence="11 12" key="1">
    <citation type="submission" date="2018-10" db="EMBL/GenBank/DDBJ databases">
        <title>Aeromicrobium sp. 9W16Y-2 whole genome shotgun sequence.</title>
        <authorList>
            <person name="Li F."/>
        </authorList>
    </citation>
    <scope>NUCLEOTIDE SEQUENCE [LARGE SCALE GENOMIC DNA]</scope>
    <source>
        <strain evidence="11 12">9W16Y-2</strain>
    </source>
</reference>
<dbReference type="SUPFAM" id="SSF55874">
    <property type="entry name" value="ATPase domain of HSP90 chaperone/DNA topoisomerase II/histidine kinase"/>
    <property type="match status" value="1"/>
</dbReference>
<feature type="domain" description="Signal transduction histidine kinase subgroup 3 dimerisation and phosphoacceptor" evidence="10">
    <location>
        <begin position="187"/>
        <end position="252"/>
    </location>
</feature>
<dbReference type="GO" id="GO:0016020">
    <property type="term" value="C:membrane"/>
    <property type="evidence" value="ECO:0007669"/>
    <property type="project" value="InterPro"/>
</dbReference>
<keyword evidence="9" id="KW-0812">Transmembrane</keyword>
<dbReference type="InterPro" id="IPR050482">
    <property type="entry name" value="Sensor_HK_TwoCompSys"/>
</dbReference>
<proteinExistence type="predicted"/>
<dbReference type="InterPro" id="IPR036890">
    <property type="entry name" value="HATPase_C_sf"/>
</dbReference>
<evidence type="ECO:0000256" key="5">
    <source>
        <dbReference type="ARBA" id="ARBA00022741"/>
    </source>
</evidence>
<keyword evidence="6" id="KW-0418">Kinase</keyword>
<keyword evidence="5" id="KW-0547">Nucleotide-binding</keyword>
<dbReference type="GO" id="GO:0000155">
    <property type="term" value="F:phosphorelay sensor kinase activity"/>
    <property type="evidence" value="ECO:0007669"/>
    <property type="project" value="InterPro"/>
</dbReference>
<dbReference type="EMBL" id="RDBF01000006">
    <property type="protein sequence ID" value="RLV55777.1"/>
    <property type="molecule type" value="Genomic_DNA"/>
</dbReference>
<keyword evidence="7" id="KW-0067">ATP-binding</keyword>
<evidence type="ECO:0000256" key="8">
    <source>
        <dbReference type="ARBA" id="ARBA00023012"/>
    </source>
</evidence>
<comment type="caution">
    <text evidence="11">The sequence shown here is derived from an EMBL/GenBank/DDBJ whole genome shotgun (WGS) entry which is preliminary data.</text>
</comment>
<keyword evidence="3" id="KW-0597">Phosphoprotein</keyword>
<feature type="transmembrane region" description="Helical" evidence="9">
    <location>
        <begin position="87"/>
        <end position="104"/>
    </location>
</feature>
<sequence length="395" mass="42466">MLTKWQRRGRIALMILVGILFLVQAPLLVTRHDAVVGVALLLAAAHVLSAPLALWHPIPALGLSLLAFTVQALLMMTQGVLGWPWTVAPQVLTQLLVVLVLTLMTDGRFGAMVVLIHLVIGAVLAVMGFAWNGFLSSLSSLAIFAGLALTLVALGVVGSHLRESREALRREQAVSAEEHARRTLVEEKSRIARELHDVIAHNMSLITVQARSAPHRVEGVSKAAEAEFSDIADRAAEALRQMRGVLDVLRTEPGQSGRIPIPGLIDLEDLFAAARATGQEILVDGSLPAPQLVSDDVGAAAYRIVQESLSNARRHASGALVHIELEVNETEWEIHMWNALDDPRGTAVEGHGIVGMRERASAVGGSVTFDSSANEYRLVARLPLLGNAPRTGEDE</sequence>
<accession>A0A3L8PK89</accession>